<evidence type="ECO:0000313" key="3">
    <source>
        <dbReference type="EMBL" id="OMP04038.1"/>
    </source>
</evidence>
<dbReference type="InterPro" id="IPR050796">
    <property type="entry name" value="SCF_F-box_component"/>
</dbReference>
<dbReference type="InterPro" id="IPR017451">
    <property type="entry name" value="F-box-assoc_interact_dom"/>
</dbReference>
<proteinExistence type="predicted"/>
<feature type="domain" description="F-box associated beta-propeller type 1" evidence="2">
    <location>
        <begin position="5"/>
        <end position="229"/>
    </location>
</feature>
<dbReference type="InterPro" id="IPR006527">
    <property type="entry name" value="F-box-assoc_dom_typ1"/>
</dbReference>
<dbReference type="Pfam" id="PF07734">
    <property type="entry name" value="FBA_1"/>
    <property type="match status" value="1"/>
</dbReference>
<dbReference type="EMBL" id="AWUE01014328">
    <property type="protein sequence ID" value="OMP04038.1"/>
    <property type="molecule type" value="Genomic_DNA"/>
</dbReference>
<evidence type="ECO:0000259" key="2">
    <source>
        <dbReference type="Pfam" id="PF07734"/>
    </source>
</evidence>
<keyword evidence="4" id="KW-1185">Reference proteome</keyword>
<accession>A0A1R3KAI9</accession>
<sequence length="319" mass="37155">MFRGSCNGLLLVLTPLKTLWLWNPSTRKRNMLPLFPGCCKYCLNLGFDYDSSNNDYKVVHIQSCGCIYYHQQYCGLANCIRSKRKACSYKPQCYKDQIWVFSLASNTWRKLPFPPSIPIETIREKTLWNAALVDGALHWLTSYLSRYEGNKLARIVTFDISTEKLVVDLIPAFQFPDHVEVEDSHLSLEVLQGRLVFCHRISEHHIGLSYAAKHGQWTKLYNLDLSSRLTWDKDFKIFDNSNDGNKILLQFSEGFLGSRNFIYYGYFYWYDIKQRSLELVEIGPVPLKKCYTTSNFDKSSFCWETLVSPFPQSSDRVIM</sequence>
<gene>
    <name evidence="3" type="ORF">COLO4_10000</name>
</gene>
<evidence type="ECO:0000313" key="4">
    <source>
        <dbReference type="Proteomes" id="UP000187203"/>
    </source>
</evidence>
<dbReference type="InterPro" id="IPR011043">
    <property type="entry name" value="Gal_Oxase/kelch_b-propeller"/>
</dbReference>
<keyword evidence="1" id="KW-0732">Signal</keyword>
<dbReference type="PANTHER" id="PTHR31672">
    <property type="entry name" value="BNACNNG10540D PROTEIN"/>
    <property type="match status" value="1"/>
</dbReference>
<dbReference type="SUPFAM" id="SSF50965">
    <property type="entry name" value="Galactose oxidase, central domain"/>
    <property type="match status" value="1"/>
</dbReference>
<dbReference type="NCBIfam" id="TIGR01640">
    <property type="entry name" value="F_box_assoc_1"/>
    <property type="match status" value="1"/>
</dbReference>
<comment type="caution">
    <text evidence="3">The sequence shown here is derived from an EMBL/GenBank/DDBJ whole genome shotgun (WGS) entry which is preliminary data.</text>
</comment>
<protein>
    <recommendedName>
        <fullName evidence="2">F-box associated beta-propeller type 1 domain-containing protein</fullName>
    </recommendedName>
</protein>
<dbReference type="PANTHER" id="PTHR31672:SF13">
    <property type="entry name" value="F-BOX PROTEIN CPR30-LIKE"/>
    <property type="match status" value="1"/>
</dbReference>
<feature type="chain" id="PRO_5012322643" description="F-box associated beta-propeller type 1 domain-containing protein" evidence="1">
    <location>
        <begin position="21"/>
        <end position="319"/>
    </location>
</feature>
<name>A0A1R3KAI9_9ROSI</name>
<feature type="signal peptide" evidence="1">
    <location>
        <begin position="1"/>
        <end position="20"/>
    </location>
</feature>
<dbReference type="AlphaFoldDB" id="A0A1R3KAI9"/>
<dbReference type="STRING" id="93759.A0A1R3KAI9"/>
<reference evidence="4" key="1">
    <citation type="submission" date="2013-09" db="EMBL/GenBank/DDBJ databases">
        <title>Corchorus olitorius genome sequencing.</title>
        <authorList>
            <person name="Alam M."/>
            <person name="Haque M.S."/>
            <person name="Islam M.S."/>
            <person name="Emdad E.M."/>
            <person name="Islam M.M."/>
            <person name="Ahmed B."/>
            <person name="Halim A."/>
            <person name="Hossen Q.M.M."/>
            <person name="Hossain M.Z."/>
            <person name="Ahmed R."/>
            <person name="Khan M.M."/>
            <person name="Islam R."/>
            <person name="Rashid M.M."/>
            <person name="Khan S.A."/>
            <person name="Rahman M.S."/>
            <person name="Alam M."/>
            <person name="Yahiya A.S."/>
            <person name="Khan M.S."/>
            <person name="Azam M.S."/>
            <person name="Haque T."/>
            <person name="Lashkar M.Z.H."/>
            <person name="Akhand A.I."/>
            <person name="Morshed G."/>
            <person name="Roy S."/>
            <person name="Uddin K.S."/>
            <person name="Rabeya T."/>
            <person name="Hossain A.S."/>
            <person name="Chowdhury A."/>
            <person name="Snigdha A.R."/>
            <person name="Mortoza M.S."/>
            <person name="Matin S.A."/>
            <person name="Hoque S.M.E."/>
            <person name="Islam M.K."/>
            <person name="Roy D.K."/>
            <person name="Haider R."/>
            <person name="Moosa M.M."/>
            <person name="Elias S.M."/>
            <person name="Hasan A.M."/>
            <person name="Jahan S."/>
            <person name="Shafiuddin M."/>
            <person name="Mahmood N."/>
            <person name="Shommy N.S."/>
        </authorList>
    </citation>
    <scope>NUCLEOTIDE SEQUENCE [LARGE SCALE GENOMIC DNA]</scope>
    <source>
        <strain evidence="4">cv. O-4</strain>
    </source>
</reference>
<dbReference type="Proteomes" id="UP000187203">
    <property type="component" value="Unassembled WGS sequence"/>
</dbReference>
<organism evidence="3 4">
    <name type="scientific">Corchorus olitorius</name>
    <dbReference type="NCBI Taxonomy" id="93759"/>
    <lineage>
        <taxon>Eukaryota</taxon>
        <taxon>Viridiplantae</taxon>
        <taxon>Streptophyta</taxon>
        <taxon>Embryophyta</taxon>
        <taxon>Tracheophyta</taxon>
        <taxon>Spermatophyta</taxon>
        <taxon>Magnoliopsida</taxon>
        <taxon>eudicotyledons</taxon>
        <taxon>Gunneridae</taxon>
        <taxon>Pentapetalae</taxon>
        <taxon>rosids</taxon>
        <taxon>malvids</taxon>
        <taxon>Malvales</taxon>
        <taxon>Malvaceae</taxon>
        <taxon>Grewioideae</taxon>
        <taxon>Apeibeae</taxon>
        <taxon>Corchorus</taxon>
    </lineage>
</organism>
<evidence type="ECO:0000256" key="1">
    <source>
        <dbReference type="SAM" id="SignalP"/>
    </source>
</evidence>